<dbReference type="CTD" id="36383726"/>
<dbReference type="WormBase" id="SRAE_X000067300">
    <property type="protein sequence ID" value="SRP06512"/>
    <property type="gene ID" value="WBGene00266232"/>
</dbReference>
<evidence type="ECO:0000256" key="1">
    <source>
        <dbReference type="SAM" id="Coils"/>
    </source>
</evidence>
<dbReference type="Proteomes" id="UP000035682">
    <property type="component" value="Unplaced"/>
</dbReference>
<name>A0A090LNL7_STRRB</name>
<reference evidence="4" key="2">
    <citation type="submission" date="2020-12" db="UniProtKB">
        <authorList>
            <consortium name="WormBaseParasite"/>
        </authorList>
    </citation>
    <scope>IDENTIFICATION</scope>
</reference>
<dbReference type="EMBL" id="LN609530">
    <property type="protein sequence ID" value="CEF71346.1"/>
    <property type="molecule type" value="Genomic_DNA"/>
</dbReference>
<protein>
    <submittedName>
        <fullName evidence="2 4">Uncharacterized protein</fullName>
    </submittedName>
</protein>
<proteinExistence type="predicted"/>
<gene>
    <name evidence="2 4 5" type="ORF">SRAE_X000067300</name>
</gene>
<keyword evidence="3" id="KW-1185">Reference proteome</keyword>
<organism evidence="2">
    <name type="scientific">Strongyloides ratti</name>
    <name type="common">Parasitic roundworm</name>
    <dbReference type="NCBI Taxonomy" id="34506"/>
    <lineage>
        <taxon>Eukaryota</taxon>
        <taxon>Metazoa</taxon>
        <taxon>Ecdysozoa</taxon>
        <taxon>Nematoda</taxon>
        <taxon>Chromadorea</taxon>
        <taxon>Rhabditida</taxon>
        <taxon>Tylenchina</taxon>
        <taxon>Panagrolaimomorpha</taxon>
        <taxon>Strongyloidoidea</taxon>
        <taxon>Strongyloididae</taxon>
        <taxon>Strongyloides</taxon>
    </lineage>
</organism>
<reference evidence="2 3" key="1">
    <citation type="submission" date="2014-09" db="EMBL/GenBank/DDBJ databases">
        <authorList>
            <person name="Martin A.A."/>
        </authorList>
    </citation>
    <scope>NUCLEOTIDE SEQUENCE</scope>
    <source>
        <strain evidence="3">ED321</strain>
        <strain evidence="2">ED321 Heterogonic</strain>
    </source>
</reference>
<feature type="coiled-coil region" evidence="1">
    <location>
        <begin position="61"/>
        <end position="117"/>
    </location>
</feature>
<dbReference type="RefSeq" id="XP_024510542.1">
    <property type="nucleotide sequence ID" value="XM_024645045.1"/>
</dbReference>
<evidence type="ECO:0000313" key="5">
    <source>
        <dbReference type="WormBase" id="SRAE_X000067300"/>
    </source>
</evidence>
<accession>A0A090LNL7</accession>
<sequence>MITTNVSAFWYSDDICNNMFYIDYCIFCYNTDDIMYFLSQVPYDDRCDYIRIGLQKNVTKKEILKQQDEFIEKQSEKAKKRYDEYKKEHEFQQKERRNRLDSEAKHLSEDAQNLYRNIYAVVDSNDVTLLQEYNLCHAILNEAKFKIVVEASSFIPARFFSETYDGNFHFHLVEDPENLL</sequence>
<evidence type="ECO:0000313" key="4">
    <source>
        <dbReference type="WBParaSite" id="SRAE_X000067300.1"/>
    </source>
</evidence>
<dbReference type="GeneID" id="36383726"/>
<keyword evidence="1" id="KW-0175">Coiled coil</keyword>
<evidence type="ECO:0000313" key="3">
    <source>
        <dbReference type="Proteomes" id="UP000035682"/>
    </source>
</evidence>
<dbReference type="AlphaFoldDB" id="A0A090LNL7"/>
<evidence type="ECO:0000313" key="2">
    <source>
        <dbReference type="EMBL" id="CEF71346.1"/>
    </source>
</evidence>
<dbReference type="WBParaSite" id="SRAE_X000067300.1">
    <property type="protein sequence ID" value="SRAE_X000067300.1"/>
    <property type="gene ID" value="WBGene00266232"/>
</dbReference>